<dbReference type="EMBL" id="GG749474">
    <property type="protein sequence ID" value="KMW68419.1"/>
    <property type="molecule type" value="Genomic_DNA"/>
</dbReference>
<evidence type="ECO:0000313" key="1">
    <source>
        <dbReference type="EMBL" id="KMW68419.1"/>
    </source>
</evidence>
<name>A0A0J9HH13_AJEDA</name>
<reference evidence="1" key="1">
    <citation type="submission" date="2010-03" db="EMBL/GenBank/DDBJ databases">
        <title>Annotation of Blastomyces dermatitidis strain ATCC 18188.</title>
        <authorList>
            <consortium name="The Broad Institute Genome Sequencing Platform"/>
            <consortium name="Broad Institute Genome Sequencing Center for Infectious Disease."/>
            <person name="Cuomo C."/>
            <person name="Klein B."/>
            <person name="Sullivan T."/>
            <person name="Heitman J."/>
            <person name="Young S."/>
            <person name="Zeng Q."/>
            <person name="Gargeya S."/>
            <person name="Alvarado L."/>
            <person name="Berlin A.M."/>
            <person name="Chapman S.B."/>
            <person name="Chen Z."/>
            <person name="Freedman E."/>
            <person name="Gellesch M."/>
            <person name="Goldberg J."/>
            <person name="Griggs A."/>
            <person name="Gujja S."/>
            <person name="Heilman E."/>
            <person name="Heiman D."/>
            <person name="Howarth C."/>
            <person name="Mehta T."/>
            <person name="Neiman D."/>
            <person name="Pearson M."/>
            <person name="Roberts A."/>
            <person name="Saif S."/>
            <person name="Shea T."/>
            <person name="Shenoy N."/>
            <person name="Sisk P."/>
            <person name="Stolte C."/>
            <person name="Sykes S."/>
            <person name="White J."/>
            <person name="Yandava C."/>
            <person name="Haas B."/>
            <person name="Nusbaum C."/>
            <person name="Birren B."/>
        </authorList>
    </citation>
    <scope>NUCLEOTIDE SEQUENCE</scope>
    <source>
        <strain evidence="1">ATCC 18188</strain>
    </source>
</reference>
<dbReference type="AlphaFoldDB" id="A0A0J9HH13"/>
<organism evidence="1">
    <name type="scientific">Ajellomyces dermatitidis (strain ATCC 18188 / CBS 674.68)</name>
    <name type="common">Blastomyces dermatitidis</name>
    <dbReference type="NCBI Taxonomy" id="653446"/>
    <lineage>
        <taxon>Eukaryota</taxon>
        <taxon>Fungi</taxon>
        <taxon>Dikarya</taxon>
        <taxon>Ascomycota</taxon>
        <taxon>Pezizomycotina</taxon>
        <taxon>Eurotiomycetes</taxon>
        <taxon>Eurotiomycetidae</taxon>
        <taxon>Onygenales</taxon>
        <taxon>Ajellomycetaceae</taxon>
        <taxon>Blastomyces</taxon>
    </lineage>
</organism>
<protein>
    <submittedName>
        <fullName evidence="1">Uncharacterized protein</fullName>
    </submittedName>
</protein>
<gene>
    <name evidence="1" type="ORF">BDDG_12810</name>
</gene>
<accession>A0A0J9HH13</accession>
<dbReference type="Proteomes" id="UP000007802">
    <property type="component" value="Unassembled WGS sequence"/>
</dbReference>
<proteinExistence type="predicted"/>
<sequence length="130" mass="14341">MSRTGCSDGCDISVRRYGTTRNLRQATLATGFPGRPKNATFSSSSPYFLFFLVHRVNAIDPGVKGTIANGAGWPGRMATLWKIIEAFNLFSASGMKSNLPTEKPPVVMSKSYYRLPCRPCRRDRIFSAAI</sequence>